<protein>
    <recommendedName>
        <fullName evidence="3">Cyclin-dependent kinase 2-interacting protein</fullName>
    </recommendedName>
</protein>
<dbReference type="Proteomes" id="UP001046870">
    <property type="component" value="Chromosome 13"/>
</dbReference>
<organism evidence="1 2">
    <name type="scientific">Megalops atlanticus</name>
    <name type="common">Tarpon</name>
    <name type="synonym">Clupea gigantea</name>
    <dbReference type="NCBI Taxonomy" id="7932"/>
    <lineage>
        <taxon>Eukaryota</taxon>
        <taxon>Metazoa</taxon>
        <taxon>Chordata</taxon>
        <taxon>Craniata</taxon>
        <taxon>Vertebrata</taxon>
        <taxon>Euteleostomi</taxon>
        <taxon>Actinopterygii</taxon>
        <taxon>Neopterygii</taxon>
        <taxon>Teleostei</taxon>
        <taxon>Elopiformes</taxon>
        <taxon>Megalopidae</taxon>
        <taxon>Megalops</taxon>
    </lineage>
</organism>
<keyword evidence="2" id="KW-1185">Reference proteome</keyword>
<dbReference type="PANTHER" id="PTHR15827:SF2">
    <property type="entry name" value="CYCLIN-DEPENDENT KINASE 2-INTERACTING PROTEIN"/>
    <property type="match status" value="1"/>
</dbReference>
<proteinExistence type="predicted"/>
<evidence type="ECO:0000313" key="2">
    <source>
        <dbReference type="Proteomes" id="UP001046870"/>
    </source>
</evidence>
<dbReference type="PANTHER" id="PTHR15827">
    <property type="entry name" value="CYCLIN-DEPENDENT KINASE 2-INTERACTING PROTEIN"/>
    <property type="match status" value="1"/>
</dbReference>
<dbReference type="InterPro" id="IPR023250">
    <property type="entry name" value="Cyclin-dep_Kinase_2_interact"/>
</dbReference>
<dbReference type="OrthoDB" id="17066at2759"/>
<name>A0A9D3T8U7_MEGAT</name>
<comment type="caution">
    <text evidence="1">The sequence shown here is derived from an EMBL/GenBank/DDBJ whole genome shotgun (WGS) entry which is preliminary data.</text>
</comment>
<accession>A0A9D3T8U7</accession>
<gene>
    <name evidence="1" type="ORF">MATL_G00158560</name>
</gene>
<reference evidence="1" key="1">
    <citation type="submission" date="2021-01" db="EMBL/GenBank/DDBJ databases">
        <authorList>
            <person name="Zahm M."/>
            <person name="Roques C."/>
            <person name="Cabau C."/>
            <person name="Klopp C."/>
            <person name="Donnadieu C."/>
            <person name="Jouanno E."/>
            <person name="Lampietro C."/>
            <person name="Louis A."/>
            <person name="Herpin A."/>
            <person name="Echchiki A."/>
            <person name="Berthelot C."/>
            <person name="Parey E."/>
            <person name="Roest-Crollius H."/>
            <person name="Braasch I."/>
            <person name="Postlethwait J."/>
            <person name="Bobe J."/>
            <person name="Montfort J."/>
            <person name="Bouchez O."/>
            <person name="Begum T."/>
            <person name="Mejri S."/>
            <person name="Adams A."/>
            <person name="Chen W.-J."/>
            <person name="Guiguen Y."/>
        </authorList>
    </citation>
    <scope>NUCLEOTIDE SEQUENCE</scope>
    <source>
        <strain evidence="1">YG-15Mar2019-1</strain>
        <tissue evidence="1">Brain</tissue>
    </source>
</reference>
<sequence length="214" mass="23984">MEELSPGVSTPSRKPVLTGSARKIKDNAADWHNFILKWERLNDDGYTIANQIVNLTLSKASVKETDITIECDDTSVSHQLANTAGPNKELEDKCTDLLAILDKMTHLVSKMERLSATTKGVCDLQKFQQGESEAATTLFQTWPTSRFDEVSSKILESYKQELALKETIVQEIAHTSNADLSMVYLSCWLYQPYIGDSTKLLLESMLLETGHRLL</sequence>
<evidence type="ECO:0000313" key="1">
    <source>
        <dbReference type="EMBL" id="KAG7465876.1"/>
    </source>
</evidence>
<dbReference type="EMBL" id="JAFDVH010000013">
    <property type="protein sequence ID" value="KAG7465876.1"/>
    <property type="molecule type" value="Genomic_DNA"/>
</dbReference>
<dbReference type="AlphaFoldDB" id="A0A9D3T8U7"/>
<evidence type="ECO:0008006" key="3">
    <source>
        <dbReference type="Google" id="ProtNLM"/>
    </source>
</evidence>
<dbReference type="PRINTS" id="PR02040">
    <property type="entry name" value="CDK2IP"/>
</dbReference>